<feature type="active site" evidence="5">
    <location>
        <position position="283"/>
    </location>
</feature>
<keyword evidence="9" id="KW-0732">Signal</keyword>
<gene>
    <name evidence="11" type="ORF">PGLA2088_LOCUS25345</name>
</gene>
<evidence type="ECO:0000256" key="1">
    <source>
        <dbReference type="ARBA" id="ARBA00007447"/>
    </source>
</evidence>
<accession>A0A813JVZ3</accession>
<dbReference type="InterPro" id="IPR002885">
    <property type="entry name" value="PPR_rpt"/>
</dbReference>
<dbReference type="PRINTS" id="PR00792">
    <property type="entry name" value="PEPSIN"/>
</dbReference>
<dbReference type="CDD" id="cd05471">
    <property type="entry name" value="pepsin_like"/>
    <property type="match status" value="1"/>
</dbReference>
<evidence type="ECO:0000256" key="3">
    <source>
        <dbReference type="ARBA" id="ARBA00022750"/>
    </source>
</evidence>
<dbReference type="EMBL" id="CAJNNW010026707">
    <property type="protein sequence ID" value="CAE8687175.1"/>
    <property type="molecule type" value="Genomic_DNA"/>
</dbReference>
<evidence type="ECO:0000313" key="11">
    <source>
        <dbReference type="EMBL" id="CAE8687175.1"/>
    </source>
</evidence>
<feature type="chain" id="PRO_5032376250" description="Peptidase A1 domain-containing protein" evidence="9">
    <location>
        <begin position="18"/>
        <end position="1471"/>
    </location>
</feature>
<dbReference type="GO" id="GO:0004190">
    <property type="term" value="F:aspartic-type endopeptidase activity"/>
    <property type="evidence" value="ECO:0007669"/>
    <property type="project" value="UniProtKB-KW"/>
</dbReference>
<dbReference type="PANTHER" id="PTHR47966">
    <property type="entry name" value="BETA-SITE APP-CLEAVING ENZYME, ISOFORM A-RELATED"/>
    <property type="match status" value="1"/>
</dbReference>
<feature type="region of interest" description="Disordered" evidence="8">
    <location>
        <begin position="1350"/>
        <end position="1397"/>
    </location>
</feature>
<feature type="domain" description="Peptidase A1" evidence="10">
    <location>
        <begin position="44"/>
        <end position="409"/>
    </location>
</feature>
<dbReference type="PROSITE" id="PS51767">
    <property type="entry name" value="PEPTIDASE_A1"/>
    <property type="match status" value="1"/>
</dbReference>
<evidence type="ECO:0000313" key="12">
    <source>
        <dbReference type="Proteomes" id="UP000626109"/>
    </source>
</evidence>
<evidence type="ECO:0000256" key="6">
    <source>
        <dbReference type="PIRSR" id="PIRSR601461-2"/>
    </source>
</evidence>
<feature type="repeat" description="PPR" evidence="7">
    <location>
        <begin position="799"/>
        <end position="833"/>
    </location>
</feature>
<evidence type="ECO:0000256" key="9">
    <source>
        <dbReference type="SAM" id="SignalP"/>
    </source>
</evidence>
<feature type="active site" evidence="5">
    <location>
        <position position="63"/>
    </location>
</feature>
<dbReference type="InterPro" id="IPR011990">
    <property type="entry name" value="TPR-like_helical_dom_sf"/>
</dbReference>
<dbReference type="PANTHER" id="PTHR47966:SF51">
    <property type="entry name" value="BETA-SITE APP-CLEAVING ENZYME, ISOFORM A-RELATED"/>
    <property type="match status" value="1"/>
</dbReference>
<name>A0A813JVZ3_POLGL</name>
<feature type="region of interest" description="Disordered" evidence="8">
    <location>
        <begin position="1286"/>
        <end position="1319"/>
    </location>
</feature>
<feature type="compositionally biased region" description="Low complexity" evidence="8">
    <location>
        <begin position="1353"/>
        <end position="1395"/>
    </location>
</feature>
<feature type="region of interest" description="Disordered" evidence="8">
    <location>
        <begin position="1447"/>
        <end position="1471"/>
    </location>
</feature>
<comment type="similarity">
    <text evidence="1">Belongs to the peptidase A1 family.</text>
</comment>
<reference evidence="11" key="1">
    <citation type="submission" date="2021-02" db="EMBL/GenBank/DDBJ databases">
        <authorList>
            <person name="Dougan E. K."/>
            <person name="Rhodes N."/>
            <person name="Thang M."/>
            <person name="Chan C."/>
        </authorList>
    </citation>
    <scope>NUCLEOTIDE SEQUENCE</scope>
</reference>
<comment type="caution">
    <text evidence="11">The sequence shown here is derived from an EMBL/GenBank/DDBJ whole genome shotgun (WGS) entry which is preliminary data.</text>
</comment>
<evidence type="ECO:0000256" key="2">
    <source>
        <dbReference type="ARBA" id="ARBA00022670"/>
    </source>
</evidence>
<dbReference type="InterPro" id="IPR034164">
    <property type="entry name" value="Pepsin-like_dom"/>
</dbReference>
<dbReference type="Gene3D" id="1.25.40.10">
    <property type="entry name" value="Tetratricopeptide repeat domain"/>
    <property type="match status" value="2"/>
</dbReference>
<dbReference type="GO" id="GO:0006508">
    <property type="term" value="P:proteolysis"/>
    <property type="evidence" value="ECO:0007669"/>
    <property type="project" value="UniProtKB-KW"/>
</dbReference>
<feature type="region of interest" description="Disordered" evidence="8">
    <location>
        <begin position="1223"/>
        <end position="1246"/>
    </location>
</feature>
<feature type="compositionally biased region" description="Low complexity" evidence="8">
    <location>
        <begin position="1447"/>
        <end position="1457"/>
    </location>
</feature>
<evidence type="ECO:0000256" key="5">
    <source>
        <dbReference type="PIRSR" id="PIRSR601461-1"/>
    </source>
</evidence>
<sequence length="1471" mass="157441">MTWLIAIALLQATTVLGRRFTVPLDKQVVPVKVNGNVVSHKTAYFGTIFVGQPKPQEFTVVFDTGSGHLFLPSKECEDEACKVHRRYDRSLSASVQEINHDGSQVAQPSDGQDEERDSVSIAYGTGEILGSFVKEVVCIGSPAGTDPSYEADGNLSQVPHCSSARVVLAKEMSAEPFTAFGFDGVLGLGLDSLALHPEFHLFGQLANGSALQPIFGVFLARHQGVGSEVTFGGHNEYRAQGPLGWVPVTSPQLGHWRVQILRVYAGTKALPLCEDGECHAIVDTGTSILGAPSKAMRSLLSMTARRMPTETEPSQQASESQDCRRVPGPPLIFELANGVSLVLEAEEYSRPAPSQITSSATKQKFSICRASILPVDMPALGSKVFLFGEPVLQKYYTAFDYGGQRVGAAGSYLAWHAHGFHCCNVEVDAEHVQAIAMLPAMKHGSCETESVAGKEVCAIRAAKAPLLYSLHRFRVHSLIADLDVAEIRLQNRSAFAKFEALQFVCCLPPLACYSRIKLWSESDLPRIIDDQVVRRFFSFALLRLLSLLSVLSRSLSLSLPTSHGPKTEQRMSRASWVELRGVSFAFRRWSSSRRWLAHAADSGGGERSGAQMRPTLAVGARAKQHQRELSGAPHNEASARAAAAACRAACRAADWQRALQHLWAPGDTTEPGSTWKTGTVGASRLAAFADVRLLNSAMAACSRHRSWQWTLALWAEMPGAGLAQDVVGAACVIRAAGSGASQWARALQLHATWSSGQASQGDQKATPLNAAVSACDRSSRWRAALELLAGALSKRLAVDTISFNVSINACVHAARWQAAVSLLSDMTHWSPRPDTTSFNAAVNVCAKAAQWEQALALLCEVRRGLPPRGLPLIEALQLLLPGAGGVLAACARAGAWGEALALLAAMRSGLDASTASGFSDALTWPVSYGAAISACGRATRWQPALALLLELRRNNSNNSNNNNSNNTICNNNNSNNNNSNSTICKTGPALRIGTVVGPPSLACYSSAVSACELGAQWAAALWLLSDACSCLGTGAMDASMVNAAISACDKGRQWERAVWLLTHLLLPTPGVGGSGFSALPLGCSAELGTKVPHILPLLTFPSVPPTTTPATAPAITTTTTLRTSLPLADAVSCGAALSACSSLSQWRQALHLLWSARKWRLAPSSVGLAAVTASLLAASQLRAARGLLRDLLQLQDQTGADDRSQVAASEELQNCVLLPDQRGSSLAPTTTTATATTITTTTTRQPSKEAEREVLLLLLFRRCLAEQRASLEPAMRCLTSLRTAQPPLHQQQRQQQQQQQQQRQQQQGQQQQQDLPDPLRVGRLRVPGLEAVVSLGSSSAKAALAQMHLAPDSSNNSNNNSNSNSNSNSNYNNNNNNNSNLNNKNNTNNKNNNNNLAHDGLAQSEAWTALRQALLQQSMAAGLCGWLPRDPERKCLLVWTCVSLCSPSPQESSGMSSTFCAKEPARETSKS</sequence>
<protein>
    <recommendedName>
        <fullName evidence="10">Peptidase A1 domain-containing protein</fullName>
    </recommendedName>
</protein>
<proteinExistence type="inferred from homology"/>
<feature type="compositionally biased region" description="Low complexity" evidence="8">
    <location>
        <begin position="1229"/>
        <end position="1243"/>
    </location>
</feature>
<keyword evidence="4" id="KW-0378">Hydrolase</keyword>
<keyword evidence="3" id="KW-0064">Aspartyl protease</keyword>
<feature type="signal peptide" evidence="9">
    <location>
        <begin position="1"/>
        <end position="17"/>
    </location>
</feature>
<dbReference type="InterPro" id="IPR033121">
    <property type="entry name" value="PEPTIDASE_A1"/>
</dbReference>
<dbReference type="Pfam" id="PF00026">
    <property type="entry name" value="Asp"/>
    <property type="match status" value="1"/>
</dbReference>
<dbReference type="InterPro" id="IPR021109">
    <property type="entry name" value="Peptidase_aspartic_dom_sf"/>
</dbReference>
<dbReference type="PROSITE" id="PS51375">
    <property type="entry name" value="PPR"/>
    <property type="match status" value="1"/>
</dbReference>
<organism evidence="11 12">
    <name type="scientific">Polarella glacialis</name>
    <name type="common">Dinoflagellate</name>
    <dbReference type="NCBI Taxonomy" id="89957"/>
    <lineage>
        <taxon>Eukaryota</taxon>
        <taxon>Sar</taxon>
        <taxon>Alveolata</taxon>
        <taxon>Dinophyceae</taxon>
        <taxon>Suessiales</taxon>
        <taxon>Suessiaceae</taxon>
        <taxon>Polarella</taxon>
    </lineage>
</organism>
<evidence type="ECO:0000256" key="8">
    <source>
        <dbReference type="SAM" id="MobiDB-lite"/>
    </source>
</evidence>
<keyword evidence="6" id="KW-1015">Disulfide bond</keyword>
<evidence type="ECO:0000256" key="4">
    <source>
        <dbReference type="ARBA" id="ARBA00022801"/>
    </source>
</evidence>
<evidence type="ECO:0000256" key="7">
    <source>
        <dbReference type="PROSITE-ProRule" id="PRU00708"/>
    </source>
</evidence>
<feature type="disulfide bond" evidence="6">
    <location>
        <begin position="76"/>
        <end position="81"/>
    </location>
</feature>
<dbReference type="Proteomes" id="UP000626109">
    <property type="component" value="Unassembled WGS sequence"/>
</dbReference>
<feature type="compositionally biased region" description="Low complexity" evidence="8">
    <location>
        <begin position="1290"/>
        <end position="1313"/>
    </location>
</feature>
<evidence type="ECO:0000259" key="10">
    <source>
        <dbReference type="PROSITE" id="PS51767"/>
    </source>
</evidence>
<dbReference type="Gene3D" id="2.40.70.10">
    <property type="entry name" value="Acid Proteases"/>
    <property type="match status" value="2"/>
</dbReference>
<dbReference type="SUPFAM" id="SSF50630">
    <property type="entry name" value="Acid proteases"/>
    <property type="match status" value="1"/>
</dbReference>
<dbReference type="InterPro" id="IPR001461">
    <property type="entry name" value="Aspartic_peptidase_A1"/>
</dbReference>
<keyword evidence="2" id="KW-0645">Protease</keyword>